<protein>
    <submittedName>
        <fullName evidence="3">Putative metalloprotease</fullName>
    </submittedName>
</protein>
<organism evidence="3 4">
    <name type="scientific">Brachybacterium aquaticum</name>
    <dbReference type="NCBI Taxonomy" id="1432564"/>
    <lineage>
        <taxon>Bacteria</taxon>
        <taxon>Bacillati</taxon>
        <taxon>Actinomycetota</taxon>
        <taxon>Actinomycetes</taxon>
        <taxon>Micrococcales</taxon>
        <taxon>Dermabacteraceae</taxon>
        <taxon>Brachybacterium</taxon>
    </lineage>
</organism>
<keyword evidence="2" id="KW-1133">Transmembrane helix</keyword>
<feature type="transmembrane region" description="Helical" evidence="2">
    <location>
        <begin position="132"/>
        <end position="158"/>
    </location>
</feature>
<feature type="region of interest" description="Disordered" evidence="1">
    <location>
        <begin position="1"/>
        <end position="129"/>
    </location>
</feature>
<sequence>MSNSGWGGPGGPQQGGPPGQQGGQSGQPGQPGSHGGGQWQQPWQQQGSGQGAPQGNSSGAPHGNGYGAPQGNDYGAPQNSGFGGPQGPGFGGPQGPGYGGPQGPGYGGPQGPGGPGGPQGPPPQPPQKKRPWALLAVAASCVVVLILVVGGGVAFLALRSGEPAAGGDPSTAATEPPTATGTTNPPETTSPTEATSTPEDEGSGFTVISQIDVPPGDADDLWAIMADNPLSAGKLPDVGSCDLPATPSEPTKEQQQAVLDAATTCLNQVWATASSDRELPWVSPTVVVYTHPDIPSDSPCESNFSADQPRMCNLNSTIYWPEGYGTGVGIQDEAAIPGAYLFDLAYMYTQAVSWNSSLGTYYTTLADQLEGTDEERGIEAWRRYNLQWQCIAAASTMQMPSSAEPTSELRDALTDPTSWTEGTPPRTISPEARVRWLEAGFGSGGDLTTCNTWTADADQVT</sequence>
<evidence type="ECO:0000256" key="2">
    <source>
        <dbReference type="SAM" id="Phobius"/>
    </source>
</evidence>
<keyword evidence="2" id="KW-0472">Membrane</keyword>
<feature type="region of interest" description="Disordered" evidence="1">
    <location>
        <begin position="162"/>
        <end position="205"/>
    </location>
</feature>
<evidence type="ECO:0000256" key="1">
    <source>
        <dbReference type="SAM" id="MobiDB-lite"/>
    </source>
</evidence>
<name>A0A841AH34_9MICO</name>
<keyword evidence="3" id="KW-0482">Metalloprotease</keyword>
<comment type="caution">
    <text evidence="3">The sequence shown here is derived from an EMBL/GenBank/DDBJ whole genome shotgun (WGS) entry which is preliminary data.</text>
</comment>
<feature type="compositionally biased region" description="Low complexity" evidence="1">
    <location>
        <begin position="169"/>
        <end position="197"/>
    </location>
</feature>
<proteinExistence type="predicted"/>
<reference evidence="3 4" key="1">
    <citation type="submission" date="2020-08" db="EMBL/GenBank/DDBJ databases">
        <title>Sequencing the genomes of 1000 actinobacteria strains.</title>
        <authorList>
            <person name="Klenk H.-P."/>
        </authorList>
    </citation>
    <scope>NUCLEOTIDE SEQUENCE [LARGE SCALE GENOMIC DNA]</scope>
    <source>
        <strain evidence="3 4">DSM 28796</strain>
    </source>
</reference>
<feature type="region of interest" description="Disordered" evidence="1">
    <location>
        <begin position="399"/>
        <end position="427"/>
    </location>
</feature>
<dbReference type="Proteomes" id="UP000588158">
    <property type="component" value="Unassembled WGS sequence"/>
</dbReference>
<evidence type="ECO:0000313" key="4">
    <source>
        <dbReference type="Proteomes" id="UP000588158"/>
    </source>
</evidence>
<evidence type="ECO:0000313" key="3">
    <source>
        <dbReference type="EMBL" id="MBB5833247.1"/>
    </source>
</evidence>
<dbReference type="RefSeq" id="WP_281383225.1">
    <property type="nucleotide sequence ID" value="NZ_JACHLZ010000001.1"/>
</dbReference>
<dbReference type="GO" id="GO:0006508">
    <property type="term" value="P:proteolysis"/>
    <property type="evidence" value="ECO:0007669"/>
    <property type="project" value="UniProtKB-KW"/>
</dbReference>
<keyword evidence="2" id="KW-0812">Transmembrane</keyword>
<keyword evidence="3" id="KW-0378">Hydrolase</keyword>
<keyword evidence="3" id="KW-0645">Protease</keyword>
<keyword evidence="4" id="KW-1185">Reference proteome</keyword>
<feature type="compositionally biased region" description="Gly residues" evidence="1">
    <location>
        <begin position="81"/>
        <end position="117"/>
    </location>
</feature>
<accession>A0A841AH34</accession>
<gene>
    <name evidence="3" type="ORF">HNR70_003060</name>
</gene>
<dbReference type="EMBL" id="JACHLZ010000001">
    <property type="protein sequence ID" value="MBB5833247.1"/>
    <property type="molecule type" value="Genomic_DNA"/>
</dbReference>
<dbReference type="AlphaFoldDB" id="A0A841AH34"/>
<feature type="compositionally biased region" description="Gly residues" evidence="1">
    <location>
        <begin position="1"/>
        <end position="26"/>
    </location>
</feature>
<feature type="compositionally biased region" description="Low complexity" evidence="1">
    <location>
        <begin position="39"/>
        <end position="59"/>
    </location>
</feature>
<dbReference type="GO" id="GO:0008237">
    <property type="term" value="F:metallopeptidase activity"/>
    <property type="evidence" value="ECO:0007669"/>
    <property type="project" value="UniProtKB-KW"/>
</dbReference>